<organism evidence="3 4">
    <name type="scientific">Horticoccus luteus</name>
    <dbReference type="NCBI Taxonomy" id="2862869"/>
    <lineage>
        <taxon>Bacteria</taxon>
        <taxon>Pseudomonadati</taxon>
        <taxon>Verrucomicrobiota</taxon>
        <taxon>Opitutia</taxon>
        <taxon>Opitutales</taxon>
        <taxon>Opitutaceae</taxon>
        <taxon>Horticoccus</taxon>
    </lineage>
</organism>
<evidence type="ECO:0000259" key="2">
    <source>
        <dbReference type="Pfam" id="PF01370"/>
    </source>
</evidence>
<gene>
    <name evidence="3" type="ORF">K0B96_04545</name>
</gene>
<dbReference type="KEGG" id="ole:K0B96_04545"/>
<dbReference type="AlphaFoldDB" id="A0A8F9TVI6"/>
<dbReference type="RefSeq" id="WP_220164318.1">
    <property type="nucleotide sequence ID" value="NZ_CP080507.1"/>
</dbReference>
<dbReference type="InterPro" id="IPR036291">
    <property type="entry name" value="NAD(P)-bd_dom_sf"/>
</dbReference>
<name>A0A8F9TVI6_9BACT</name>
<evidence type="ECO:0000256" key="1">
    <source>
        <dbReference type="ARBA" id="ARBA00007637"/>
    </source>
</evidence>
<dbReference type="EMBL" id="CP080507">
    <property type="protein sequence ID" value="QYM79891.1"/>
    <property type="molecule type" value="Genomic_DNA"/>
</dbReference>
<dbReference type="Gene3D" id="3.40.50.720">
    <property type="entry name" value="NAD(P)-binding Rossmann-like Domain"/>
    <property type="match status" value="1"/>
</dbReference>
<keyword evidence="4" id="KW-1185">Reference proteome</keyword>
<sequence>MKLLVTGAAGFVGCTLASALAHRGDTVCGLDNFCRAGSETNRDALRSAGVKLVHGDLRNASDLEALGPVDWVIDAAANPSVLAGIDGRSSSRQVVEHNLGGTVNLLEFCKTHRAGFILLSTSRVYSIAPLAQLAVEPVHDAFRPRHDATLPAGLTSAGVAETFSTQAPVSLYGATKLASEALALEYGAAFDLPVFINRCGVLAGAGQFGRADQGIFAFWINSYLRRRTLRYIGFGGQGWQVRDCLHPRDLIPALVQQFSSPALPTEERVANFSGGVSSATSLRQLSAWCEERFGAHPVAADLAPRPFDLPWVVLDHAQATRRWNWRPQTSAAEIFAEIAAHAEAHPAWLDLSSHS</sequence>
<dbReference type="PANTHER" id="PTHR43000">
    <property type="entry name" value="DTDP-D-GLUCOSE 4,6-DEHYDRATASE-RELATED"/>
    <property type="match status" value="1"/>
</dbReference>
<dbReference type="Proteomes" id="UP000825051">
    <property type="component" value="Chromosome"/>
</dbReference>
<evidence type="ECO:0000313" key="4">
    <source>
        <dbReference type="Proteomes" id="UP000825051"/>
    </source>
</evidence>
<dbReference type="Pfam" id="PF01370">
    <property type="entry name" value="Epimerase"/>
    <property type="match status" value="1"/>
</dbReference>
<dbReference type="InterPro" id="IPR001509">
    <property type="entry name" value="Epimerase_deHydtase"/>
</dbReference>
<reference evidence="3" key="1">
    <citation type="submission" date="2021-08" db="EMBL/GenBank/DDBJ databases">
        <title>Genome of a novel bacterium of the phylum Verrucomicrobia, Oleiharenicola sp. KSB-15.</title>
        <authorList>
            <person name="Chung J.-H."/>
            <person name="Ahn J.-H."/>
            <person name="Yoon Y."/>
            <person name="Kim D.-Y."/>
            <person name="An S.-H."/>
            <person name="Park I."/>
            <person name="Yeon J."/>
        </authorList>
    </citation>
    <scope>NUCLEOTIDE SEQUENCE</scope>
    <source>
        <strain evidence="3">KSB-15</strain>
    </source>
</reference>
<evidence type="ECO:0000313" key="3">
    <source>
        <dbReference type="EMBL" id="QYM79891.1"/>
    </source>
</evidence>
<comment type="similarity">
    <text evidence="1">Belongs to the NAD(P)-dependent epimerase/dehydratase family.</text>
</comment>
<proteinExistence type="inferred from homology"/>
<accession>A0A8F9TVI6</accession>
<feature type="domain" description="NAD-dependent epimerase/dehydratase" evidence="2">
    <location>
        <begin position="4"/>
        <end position="257"/>
    </location>
</feature>
<dbReference type="SUPFAM" id="SSF51735">
    <property type="entry name" value="NAD(P)-binding Rossmann-fold domains"/>
    <property type="match status" value="1"/>
</dbReference>
<protein>
    <submittedName>
        <fullName evidence="3">NAD-dependent epimerase/dehydratase family protein</fullName>
    </submittedName>
</protein>